<accession>A0A0D2EFE8</accession>
<dbReference type="InterPro" id="IPR013332">
    <property type="entry name" value="KPR_N"/>
</dbReference>
<comment type="catalytic activity">
    <reaction evidence="4">
        <text>(R)-pantoate + NADP(+) = 2-dehydropantoate + NADPH + H(+)</text>
        <dbReference type="Rhea" id="RHEA:16233"/>
        <dbReference type="ChEBI" id="CHEBI:11561"/>
        <dbReference type="ChEBI" id="CHEBI:15378"/>
        <dbReference type="ChEBI" id="CHEBI:15980"/>
        <dbReference type="ChEBI" id="CHEBI:57783"/>
        <dbReference type="ChEBI" id="CHEBI:58349"/>
        <dbReference type="EC" id="1.1.1.169"/>
    </reaction>
</comment>
<dbReference type="FunFam" id="1.10.1040.10:FF:000017">
    <property type="entry name" value="2-dehydropantoate 2-reductase"/>
    <property type="match status" value="1"/>
</dbReference>
<dbReference type="AlphaFoldDB" id="A0A0D2EFE8"/>
<dbReference type="InterPro" id="IPR013752">
    <property type="entry name" value="KPA_reductase"/>
</dbReference>
<dbReference type="FunFam" id="3.40.50.720:FF:000609">
    <property type="entry name" value="2-dehydropantoate 2-reductase"/>
    <property type="match status" value="1"/>
</dbReference>
<gene>
    <name evidence="7" type="ORF">Z519_10290</name>
</gene>
<dbReference type="NCBIfam" id="TIGR00745">
    <property type="entry name" value="apbA_panE"/>
    <property type="match status" value="1"/>
</dbReference>
<dbReference type="GeneID" id="27703218"/>
<dbReference type="SUPFAM" id="SSF48179">
    <property type="entry name" value="6-phosphogluconate dehydrogenase C-terminal domain-like"/>
    <property type="match status" value="1"/>
</dbReference>
<protein>
    <recommendedName>
        <fullName evidence="4">2-dehydropantoate 2-reductase</fullName>
        <ecNumber evidence="4">1.1.1.169</ecNumber>
    </recommendedName>
    <alternativeName>
        <fullName evidence="4">Ketopantoate reductase</fullName>
    </alternativeName>
</protein>
<dbReference type="GO" id="GO:0015940">
    <property type="term" value="P:pantothenate biosynthetic process"/>
    <property type="evidence" value="ECO:0007669"/>
    <property type="project" value="InterPro"/>
</dbReference>
<evidence type="ECO:0000256" key="4">
    <source>
        <dbReference type="RuleBase" id="RU362068"/>
    </source>
</evidence>
<dbReference type="RefSeq" id="XP_016615475.1">
    <property type="nucleotide sequence ID" value="XM_016768007.1"/>
</dbReference>
<dbReference type="Gene3D" id="3.40.50.720">
    <property type="entry name" value="NAD(P)-binding Rossmann-like Domain"/>
    <property type="match status" value="1"/>
</dbReference>
<evidence type="ECO:0000256" key="2">
    <source>
        <dbReference type="ARBA" id="ARBA00022857"/>
    </source>
</evidence>
<dbReference type="InterPro" id="IPR051402">
    <property type="entry name" value="KPR-Related"/>
</dbReference>
<evidence type="ECO:0000259" key="5">
    <source>
        <dbReference type="Pfam" id="PF02558"/>
    </source>
</evidence>
<name>A0A0D2EFE8_CLAB1</name>
<dbReference type="InterPro" id="IPR008927">
    <property type="entry name" value="6-PGluconate_DH-like_C_sf"/>
</dbReference>
<comment type="function">
    <text evidence="4">Catalyzes the NADPH-dependent reduction of ketopantoate into pantoic acid.</text>
</comment>
<dbReference type="PANTHER" id="PTHR21708">
    <property type="entry name" value="PROBABLE 2-DEHYDROPANTOATE 2-REDUCTASE"/>
    <property type="match status" value="1"/>
</dbReference>
<organism evidence="7 8">
    <name type="scientific">Cladophialophora bantiana (strain ATCC 10958 / CBS 173.52 / CDC B-1940 / NIH 8579)</name>
    <name type="common">Xylohypha bantiana</name>
    <dbReference type="NCBI Taxonomy" id="1442370"/>
    <lineage>
        <taxon>Eukaryota</taxon>
        <taxon>Fungi</taxon>
        <taxon>Dikarya</taxon>
        <taxon>Ascomycota</taxon>
        <taxon>Pezizomycotina</taxon>
        <taxon>Eurotiomycetes</taxon>
        <taxon>Chaetothyriomycetidae</taxon>
        <taxon>Chaetothyriales</taxon>
        <taxon>Herpotrichiellaceae</taxon>
        <taxon>Cladophialophora</taxon>
    </lineage>
</organism>
<dbReference type="Proteomes" id="UP000053789">
    <property type="component" value="Unassembled WGS sequence"/>
</dbReference>
<evidence type="ECO:0000313" key="8">
    <source>
        <dbReference type="Proteomes" id="UP000053789"/>
    </source>
</evidence>
<dbReference type="PANTHER" id="PTHR21708:SF40">
    <property type="entry name" value="REDUCTASE FAMILY PROTEIN, PUTATIVE (AFU_ORTHOLOGUE AFUA_2G14497)-RELATED"/>
    <property type="match status" value="1"/>
</dbReference>
<evidence type="ECO:0000256" key="1">
    <source>
        <dbReference type="ARBA" id="ARBA00007870"/>
    </source>
</evidence>
<dbReference type="InterPro" id="IPR036291">
    <property type="entry name" value="NAD(P)-bd_dom_sf"/>
</dbReference>
<reference evidence="7" key="1">
    <citation type="submission" date="2015-01" db="EMBL/GenBank/DDBJ databases">
        <title>The Genome Sequence of Cladophialophora bantiana CBS 173.52.</title>
        <authorList>
            <consortium name="The Broad Institute Genomics Platform"/>
            <person name="Cuomo C."/>
            <person name="de Hoog S."/>
            <person name="Gorbushina A."/>
            <person name="Stielow B."/>
            <person name="Teixiera M."/>
            <person name="Abouelleil A."/>
            <person name="Chapman S.B."/>
            <person name="Priest M."/>
            <person name="Young S.K."/>
            <person name="Wortman J."/>
            <person name="Nusbaum C."/>
            <person name="Birren B."/>
        </authorList>
    </citation>
    <scope>NUCLEOTIDE SEQUENCE [LARGE SCALE GENOMIC DNA]</scope>
    <source>
        <strain evidence="7">CBS 173.52</strain>
    </source>
</reference>
<feature type="domain" description="Ketopantoate reductase N-terminal" evidence="5">
    <location>
        <begin position="8"/>
        <end position="158"/>
    </location>
</feature>
<dbReference type="InterPro" id="IPR013328">
    <property type="entry name" value="6PGD_dom2"/>
</dbReference>
<proteinExistence type="inferred from homology"/>
<dbReference type="InterPro" id="IPR003710">
    <property type="entry name" value="ApbA"/>
</dbReference>
<dbReference type="SUPFAM" id="SSF51735">
    <property type="entry name" value="NAD(P)-binding Rossmann-fold domains"/>
    <property type="match status" value="1"/>
</dbReference>
<keyword evidence="8" id="KW-1185">Reference proteome</keyword>
<dbReference type="VEuPathDB" id="FungiDB:Z519_10290"/>
<dbReference type="Pfam" id="PF08546">
    <property type="entry name" value="ApbA_C"/>
    <property type="match status" value="1"/>
</dbReference>
<evidence type="ECO:0000256" key="3">
    <source>
        <dbReference type="ARBA" id="ARBA00023002"/>
    </source>
</evidence>
<sequence>MPRCLDVLLYGPGSIGAFYAFILHRSPRVRLFVAARSGYEAIKLNGITVKSDSHGEHVFRPVQVFRQPSDAKRVFDYIVCTNKAIESERVARDLAPVVDVGRTTFALMQNGIGIEEPFRKAYPTCPILSGVVWVGGAQLSPGVVHHYPPENTEIGLFESQDINATVQQESLDQFVSCFREGGTPVQVLPNIQTARWKKTIWNMAWNSITTLTSWNTASWLSSSTFAVPLTRTLMAEGISVAKALRIPEVDDDLLDEFLMKINQLGPIYSSMYYDSKFGRPMEVEAIFGTAVRKGRELGVSTPTLGLVYGLLLAIDARMALDRNKGEEA</sequence>
<dbReference type="GO" id="GO:0008677">
    <property type="term" value="F:2-dehydropantoate 2-reductase activity"/>
    <property type="evidence" value="ECO:0007669"/>
    <property type="project" value="UniProtKB-EC"/>
</dbReference>
<dbReference type="OrthoDB" id="3609at2759"/>
<dbReference type="GO" id="GO:0005737">
    <property type="term" value="C:cytoplasm"/>
    <property type="evidence" value="ECO:0007669"/>
    <property type="project" value="TreeGrafter"/>
</dbReference>
<keyword evidence="2 4" id="KW-0521">NADP</keyword>
<comment type="similarity">
    <text evidence="1 4">Belongs to the ketopantoate reductase family.</text>
</comment>
<evidence type="ECO:0000259" key="6">
    <source>
        <dbReference type="Pfam" id="PF08546"/>
    </source>
</evidence>
<dbReference type="HOGENOM" id="CLU_031468_2_0_1"/>
<dbReference type="Pfam" id="PF02558">
    <property type="entry name" value="ApbA"/>
    <property type="match status" value="1"/>
</dbReference>
<dbReference type="EC" id="1.1.1.169" evidence="4"/>
<keyword evidence="3 4" id="KW-0560">Oxidoreductase</keyword>
<evidence type="ECO:0000313" key="7">
    <source>
        <dbReference type="EMBL" id="KIW88806.1"/>
    </source>
</evidence>
<dbReference type="EMBL" id="KN846997">
    <property type="protein sequence ID" value="KIW88806.1"/>
    <property type="molecule type" value="Genomic_DNA"/>
</dbReference>
<feature type="domain" description="Ketopantoate reductase C-terminal" evidence="6">
    <location>
        <begin position="190"/>
        <end position="313"/>
    </location>
</feature>
<dbReference type="Gene3D" id="1.10.1040.10">
    <property type="entry name" value="N-(1-d-carboxylethyl)-l-norvaline Dehydrogenase, domain 2"/>
    <property type="match status" value="1"/>
</dbReference>